<comment type="caution">
    <text evidence="3">The sequence shown here is derived from an EMBL/GenBank/DDBJ whole genome shotgun (WGS) entry which is preliminary data.</text>
</comment>
<dbReference type="InterPro" id="IPR013830">
    <property type="entry name" value="SGNH_hydro"/>
</dbReference>
<evidence type="ECO:0000313" key="3">
    <source>
        <dbReference type="EMBL" id="MCI0182070.1"/>
    </source>
</evidence>
<feature type="signal peptide" evidence="1">
    <location>
        <begin position="1"/>
        <end position="26"/>
    </location>
</feature>
<evidence type="ECO:0000259" key="2">
    <source>
        <dbReference type="Pfam" id="PF13472"/>
    </source>
</evidence>
<dbReference type="CDD" id="cd00229">
    <property type="entry name" value="SGNH_hydrolase"/>
    <property type="match status" value="1"/>
</dbReference>
<gene>
    <name evidence="3" type="ORF">MM817_00321</name>
</gene>
<evidence type="ECO:0000313" key="4">
    <source>
        <dbReference type="Proteomes" id="UP001139263"/>
    </source>
</evidence>
<dbReference type="InterPro" id="IPR036514">
    <property type="entry name" value="SGNH_hydro_sf"/>
</dbReference>
<protein>
    <recommendedName>
        <fullName evidence="2">SGNH hydrolase-type esterase domain-containing protein</fullName>
    </recommendedName>
</protein>
<organism evidence="3 4">
    <name type="scientific">Sulfoacidibacillus ferrooxidans</name>
    <dbReference type="NCBI Taxonomy" id="2005001"/>
    <lineage>
        <taxon>Bacteria</taxon>
        <taxon>Bacillati</taxon>
        <taxon>Bacillota</taxon>
        <taxon>Bacilli</taxon>
        <taxon>Bacillales</taxon>
        <taxon>Alicyclobacillaceae</taxon>
        <taxon>Sulfoacidibacillus</taxon>
    </lineage>
</organism>
<dbReference type="EMBL" id="JALBUF010000001">
    <property type="protein sequence ID" value="MCI0182070.1"/>
    <property type="molecule type" value="Genomic_DNA"/>
</dbReference>
<proteinExistence type="predicted"/>
<dbReference type="AlphaFoldDB" id="A0A9X1V6F0"/>
<dbReference type="Gene3D" id="3.40.50.1110">
    <property type="entry name" value="SGNH hydrolase"/>
    <property type="match status" value="1"/>
</dbReference>
<dbReference type="Pfam" id="PF13472">
    <property type="entry name" value="Lipase_GDSL_2"/>
    <property type="match status" value="1"/>
</dbReference>
<evidence type="ECO:0000256" key="1">
    <source>
        <dbReference type="SAM" id="SignalP"/>
    </source>
</evidence>
<sequence length="669" mass="72514">MKRGKRSRLAIMSIIFAMLSAPAAMADTSVTTQTSQPSLVALGDSITFGYNLGNNKAPSQKAFPYVIGSAKGYRVTDLGVPGWTSGNLLQALTTPRFMTAIRGAKVITVDIGSNDILQPAIKDGLLHASGQPPTLTSAEKLQFVDAIATFGQNLHAILTKIHTVNPQAQIILYNIYDPIPESYVKLRMISELLIGSENAIIATEGSEDHLAVADAYQAFNQQLSTYVLPGHVHPTVAGQQELAKLGLAILARPVAKPYYQTKAQFIYDFLAILGQAPDQSGHSPFKDVATHSYLWGYVHKALQLHLLSPVSSTFFGANSDVTASQAAQIAVNFLHVHLNNGESAFAFAKQQGFLNGLINHPYMTLRDEVLFVTRIENDMQTTSQRVPASWHMTQTEASVLREALKKSMASPYMQLKASMIMQTSGDLTTEGAQSSLAQGILQQMKNTLHMNIEENKGFNDGEPVLSSQVTMIPSPSDNMPVSALTEVQEYVANGNLYMNSGSGWKNIPGLYDLQSVLSNQLGGAALTIGALQDMTIIPISGGYQFEGSLNTQKMDAIIKGLFSSMPMLSQSSGMSSKSSEEFMTRVLNQMQTEVTFTVLATANGYQLNSEQMNVQLTVPFSSIPGVKTKLTGANAVILQDIKDLQLDEHITSNMTYDREIVAQPNGLPH</sequence>
<dbReference type="RefSeq" id="WP_241711689.1">
    <property type="nucleotide sequence ID" value="NZ_JALBUF010000001.1"/>
</dbReference>
<keyword evidence="4" id="KW-1185">Reference proteome</keyword>
<feature type="chain" id="PRO_5040738905" description="SGNH hydrolase-type esterase domain-containing protein" evidence="1">
    <location>
        <begin position="27"/>
        <end position="669"/>
    </location>
</feature>
<dbReference type="SUPFAM" id="SSF52266">
    <property type="entry name" value="SGNH hydrolase"/>
    <property type="match status" value="1"/>
</dbReference>
<accession>A0A9X1V6F0</accession>
<reference evidence="3" key="1">
    <citation type="submission" date="2022-03" db="EMBL/GenBank/DDBJ databases">
        <title>Draft Genome Sequence of Firmicute Strain S0AB, a Heterotrophic Iron/Sulfur-Oxidizing Extreme Acidophile.</title>
        <authorList>
            <person name="Vergara E."/>
            <person name="Pakostova E."/>
            <person name="Johnson D.B."/>
            <person name="Holmes D.S."/>
        </authorList>
    </citation>
    <scope>NUCLEOTIDE SEQUENCE</scope>
    <source>
        <strain evidence="3">S0AB</strain>
    </source>
</reference>
<name>A0A9X1V6F0_9BACL</name>
<feature type="domain" description="SGNH hydrolase-type esterase" evidence="2">
    <location>
        <begin position="41"/>
        <end position="240"/>
    </location>
</feature>
<dbReference type="Proteomes" id="UP001139263">
    <property type="component" value="Unassembled WGS sequence"/>
</dbReference>
<keyword evidence="1" id="KW-0732">Signal</keyword>